<dbReference type="SUPFAM" id="SSF53448">
    <property type="entry name" value="Nucleotide-diphospho-sugar transferases"/>
    <property type="match status" value="1"/>
</dbReference>
<keyword evidence="1" id="KW-1133">Transmembrane helix</keyword>
<proteinExistence type="predicted"/>
<keyword evidence="1" id="KW-0812">Transmembrane</keyword>
<evidence type="ECO:0000313" key="3">
    <source>
        <dbReference type="EMBL" id="SHK55601.1"/>
    </source>
</evidence>
<dbReference type="AlphaFoldDB" id="A0A1M6TF76"/>
<sequence>MSKLAVIILTRNEEANIGEAMESAAFADEIVLVDSGSTDRTQELAEKQGAKFVSHPMDEEGFAGQRNFALTQTTADWVFYLDADERITPQGREKIRQIVAQNAQKTYKVERKNIVFGQLMNYGVHRPDYVARLFPRTAVKWQGVVHEGVQTDLPQERLTDVLRHYTYTSWQQYFTKFNRYTTLAAEELAQRGKRTSSLGIIGHAGGAFVKAYILKKGFLDGFLGFVMSFMAMAYALTKYLKLQNIYRLRDRS</sequence>
<dbReference type="Gene3D" id="3.90.550.10">
    <property type="entry name" value="Spore Coat Polysaccharide Biosynthesis Protein SpsA, Chain A"/>
    <property type="match status" value="1"/>
</dbReference>
<gene>
    <name evidence="3" type="ORF">SAMN05216582_10797</name>
</gene>
<dbReference type="RefSeq" id="WP_073088758.1">
    <property type="nucleotide sequence ID" value="NZ_FRBC01000007.1"/>
</dbReference>
<protein>
    <submittedName>
        <fullName evidence="3">Glycosyl transferase family 2</fullName>
    </submittedName>
</protein>
<name>A0A1M6TF76_SELRU</name>
<keyword evidence="1" id="KW-0472">Membrane</keyword>
<feature type="transmembrane region" description="Helical" evidence="1">
    <location>
        <begin position="218"/>
        <end position="237"/>
    </location>
</feature>
<dbReference type="CDD" id="cd02511">
    <property type="entry name" value="Beta4Glucosyltransferase"/>
    <property type="match status" value="1"/>
</dbReference>
<reference evidence="3 4" key="1">
    <citation type="submission" date="2016-11" db="EMBL/GenBank/DDBJ databases">
        <authorList>
            <person name="Jaros S."/>
            <person name="Januszkiewicz K."/>
            <person name="Wedrychowicz H."/>
        </authorList>
    </citation>
    <scope>NUCLEOTIDE SEQUENCE [LARGE SCALE GENOMIC DNA]</scope>
    <source>
        <strain evidence="3 4">HD4</strain>
    </source>
</reference>
<feature type="domain" description="Glycosyltransferase 2-like" evidence="2">
    <location>
        <begin position="6"/>
        <end position="96"/>
    </location>
</feature>
<dbReference type="Proteomes" id="UP000184263">
    <property type="component" value="Unassembled WGS sequence"/>
</dbReference>
<dbReference type="EMBL" id="FRBC01000007">
    <property type="protein sequence ID" value="SHK55601.1"/>
    <property type="molecule type" value="Genomic_DNA"/>
</dbReference>
<dbReference type="PANTHER" id="PTHR43630:SF2">
    <property type="entry name" value="GLYCOSYLTRANSFERASE"/>
    <property type="match status" value="1"/>
</dbReference>
<dbReference type="InterPro" id="IPR029044">
    <property type="entry name" value="Nucleotide-diphossugar_trans"/>
</dbReference>
<dbReference type="Pfam" id="PF00535">
    <property type="entry name" value="Glycos_transf_2"/>
    <property type="match status" value="1"/>
</dbReference>
<evidence type="ECO:0000256" key="1">
    <source>
        <dbReference type="SAM" id="Phobius"/>
    </source>
</evidence>
<evidence type="ECO:0000259" key="2">
    <source>
        <dbReference type="Pfam" id="PF00535"/>
    </source>
</evidence>
<evidence type="ECO:0000313" key="4">
    <source>
        <dbReference type="Proteomes" id="UP000184263"/>
    </source>
</evidence>
<organism evidence="3 4">
    <name type="scientific">Selenomonas ruminantium</name>
    <dbReference type="NCBI Taxonomy" id="971"/>
    <lineage>
        <taxon>Bacteria</taxon>
        <taxon>Bacillati</taxon>
        <taxon>Bacillota</taxon>
        <taxon>Negativicutes</taxon>
        <taxon>Selenomonadales</taxon>
        <taxon>Selenomonadaceae</taxon>
        <taxon>Selenomonas</taxon>
    </lineage>
</organism>
<dbReference type="InterPro" id="IPR001173">
    <property type="entry name" value="Glyco_trans_2-like"/>
</dbReference>
<keyword evidence="3" id="KW-0808">Transferase</keyword>
<dbReference type="PANTHER" id="PTHR43630">
    <property type="entry name" value="POLY-BETA-1,6-N-ACETYL-D-GLUCOSAMINE SYNTHASE"/>
    <property type="match status" value="1"/>
</dbReference>
<accession>A0A1M6TF76</accession>
<dbReference type="GO" id="GO:0016740">
    <property type="term" value="F:transferase activity"/>
    <property type="evidence" value="ECO:0007669"/>
    <property type="project" value="UniProtKB-KW"/>
</dbReference>